<dbReference type="SUPFAM" id="SSF49899">
    <property type="entry name" value="Concanavalin A-like lectins/glucanases"/>
    <property type="match status" value="1"/>
</dbReference>
<dbReference type="CDD" id="cd12885">
    <property type="entry name" value="SPRY_RanBP_like"/>
    <property type="match status" value="1"/>
</dbReference>
<accession>A0A914HQV4</accession>
<dbReference type="InterPro" id="IPR043136">
    <property type="entry name" value="B30.2/SPRY_sf"/>
</dbReference>
<dbReference type="Proteomes" id="UP000887572">
    <property type="component" value="Unplaced"/>
</dbReference>
<feature type="domain" description="B30.2/SPRY" evidence="1">
    <location>
        <begin position="1"/>
        <end position="151"/>
    </location>
</feature>
<evidence type="ECO:0000313" key="2">
    <source>
        <dbReference type="Proteomes" id="UP000887572"/>
    </source>
</evidence>
<reference evidence="3" key="1">
    <citation type="submission" date="2022-11" db="UniProtKB">
        <authorList>
            <consortium name="WormBaseParasite"/>
        </authorList>
    </citation>
    <scope>IDENTIFICATION</scope>
</reference>
<organism evidence="2 3">
    <name type="scientific">Globodera rostochiensis</name>
    <name type="common">Golden nematode worm</name>
    <name type="synonym">Heterodera rostochiensis</name>
    <dbReference type="NCBI Taxonomy" id="31243"/>
    <lineage>
        <taxon>Eukaryota</taxon>
        <taxon>Metazoa</taxon>
        <taxon>Ecdysozoa</taxon>
        <taxon>Nematoda</taxon>
        <taxon>Chromadorea</taxon>
        <taxon>Rhabditida</taxon>
        <taxon>Tylenchina</taxon>
        <taxon>Tylenchomorpha</taxon>
        <taxon>Tylenchoidea</taxon>
        <taxon>Heteroderidae</taxon>
        <taxon>Heteroderinae</taxon>
        <taxon>Globodera</taxon>
    </lineage>
</organism>
<dbReference type="InterPro" id="IPR044736">
    <property type="entry name" value="Gid1/RanBPM/SPLA_SPRY"/>
</dbReference>
<dbReference type="WBParaSite" id="Gr19_v10_g3061.t2">
    <property type="protein sequence ID" value="Gr19_v10_g3061.t2"/>
    <property type="gene ID" value="Gr19_v10_g3061"/>
</dbReference>
<keyword evidence="2" id="KW-1185">Reference proteome</keyword>
<sequence>MDQNRWDSSACHYKLALIGPDQLIVQRNGEEEDWVSVLAEKSVHKTPYFEVQILEDTGNIAIGLATKRMPLNNPVGLDEGTFAYLSLGIFCGHEVEESFYGANGRPHIQGKPEFGAGDVVGCGVDLATSQIIYTKNGERIRPRISALFKNH</sequence>
<proteinExistence type="predicted"/>
<dbReference type="AlphaFoldDB" id="A0A914HQV4"/>
<dbReference type="PROSITE" id="PS50188">
    <property type="entry name" value="B302_SPRY"/>
    <property type="match status" value="1"/>
</dbReference>
<dbReference type="Gene3D" id="2.60.120.920">
    <property type="match status" value="1"/>
</dbReference>
<dbReference type="Pfam" id="PF00622">
    <property type="entry name" value="SPRY"/>
    <property type="match status" value="1"/>
</dbReference>
<evidence type="ECO:0000313" key="3">
    <source>
        <dbReference type="WBParaSite" id="Gr19_v10_g3061.t2"/>
    </source>
</evidence>
<evidence type="ECO:0000259" key="1">
    <source>
        <dbReference type="PROSITE" id="PS50188"/>
    </source>
</evidence>
<protein>
    <submittedName>
        <fullName evidence="3">B30.2/SPRY domain-containing protein</fullName>
    </submittedName>
</protein>
<dbReference type="InterPro" id="IPR013320">
    <property type="entry name" value="ConA-like_dom_sf"/>
</dbReference>
<dbReference type="InterPro" id="IPR003877">
    <property type="entry name" value="SPRY_dom"/>
</dbReference>
<name>A0A914HQV4_GLORO</name>
<dbReference type="InterPro" id="IPR001870">
    <property type="entry name" value="B30.2/SPRY"/>
</dbReference>